<protein>
    <submittedName>
        <fullName evidence="2">Uncharacterized protein</fullName>
    </submittedName>
</protein>
<reference evidence="2" key="2">
    <citation type="journal article" date="2024" name="Environ. Microbiol.">
        <title>Genome analysis and description of Tunturibacter gen. nov. expands the diversity of Terriglobia in tundra soils.</title>
        <authorList>
            <person name="Messyasz A."/>
            <person name="Mannisto M.K."/>
            <person name="Kerkhof L.J."/>
            <person name="Haggblom M.M."/>
        </authorList>
    </citation>
    <scope>NUCLEOTIDE SEQUENCE</scope>
    <source>
        <strain evidence="2">M8UP39</strain>
    </source>
</reference>
<dbReference type="RefSeq" id="WP_353071984.1">
    <property type="nucleotide sequence ID" value="NZ_CP132938.1"/>
</dbReference>
<gene>
    <name evidence="2" type="ORF">RBB81_20785</name>
</gene>
<dbReference type="EMBL" id="CP132938">
    <property type="protein sequence ID" value="XCB21991.1"/>
    <property type="molecule type" value="Genomic_DNA"/>
</dbReference>
<evidence type="ECO:0000256" key="1">
    <source>
        <dbReference type="SAM" id="MobiDB-lite"/>
    </source>
</evidence>
<feature type="compositionally biased region" description="Polar residues" evidence="1">
    <location>
        <begin position="72"/>
        <end position="83"/>
    </location>
</feature>
<evidence type="ECO:0000313" key="2">
    <source>
        <dbReference type="EMBL" id="XCB21991.1"/>
    </source>
</evidence>
<sequence length="97" mass="10549">MQSEDQYMERTPDLVARIRKLREAAEKEMNRFTCLSDYDVRRVVGQGPRTASVSAETVSASAAQSRPKKSSGKPSNTQTSIQFSLAPAEPGDGGEAE</sequence>
<accession>A0AAU7Z0I5</accession>
<name>A0AAU7Z0I5_9BACT</name>
<feature type="region of interest" description="Disordered" evidence="1">
    <location>
        <begin position="48"/>
        <end position="97"/>
    </location>
</feature>
<organism evidence="2">
    <name type="scientific">Tunturiibacter gelidiferens</name>
    <dbReference type="NCBI Taxonomy" id="3069689"/>
    <lineage>
        <taxon>Bacteria</taxon>
        <taxon>Pseudomonadati</taxon>
        <taxon>Acidobacteriota</taxon>
        <taxon>Terriglobia</taxon>
        <taxon>Terriglobales</taxon>
        <taxon>Acidobacteriaceae</taxon>
        <taxon>Tunturiibacter</taxon>
    </lineage>
</organism>
<proteinExistence type="predicted"/>
<feature type="compositionally biased region" description="Low complexity" evidence="1">
    <location>
        <begin position="50"/>
        <end position="65"/>
    </location>
</feature>
<dbReference type="AlphaFoldDB" id="A0AAU7Z0I5"/>
<reference evidence="2" key="1">
    <citation type="submission" date="2023-08" db="EMBL/GenBank/DDBJ databases">
        <authorList>
            <person name="Messyasz A."/>
            <person name="Mannisto M.K."/>
            <person name="Kerkhof L.J."/>
            <person name="Haggblom M."/>
        </authorList>
    </citation>
    <scope>NUCLEOTIDE SEQUENCE</scope>
    <source>
        <strain evidence="2">M8UP39</strain>
    </source>
</reference>
<dbReference type="KEGG" id="tgi:RBB81_20785"/>